<protein>
    <submittedName>
        <fullName evidence="4">Uncharacterized protein</fullName>
    </submittedName>
</protein>
<accession>A0A7S2I0D1</accession>
<keyword evidence="1" id="KW-0175">Coiled coil</keyword>
<dbReference type="SUPFAM" id="SSF81324">
    <property type="entry name" value="Voltage-gated potassium channels"/>
    <property type="match status" value="1"/>
</dbReference>
<evidence type="ECO:0000313" key="4">
    <source>
        <dbReference type="EMBL" id="CAD9505092.1"/>
    </source>
</evidence>
<name>A0A7S2I0D1_9DINO</name>
<feature type="region of interest" description="Disordered" evidence="2">
    <location>
        <begin position="264"/>
        <end position="283"/>
    </location>
</feature>
<evidence type="ECO:0000256" key="2">
    <source>
        <dbReference type="SAM" id="MobiDB-lite"/>
    </source>
</evidence>
<dbReference type="AlphaFoldDB" id="A0A7S2I0D1"/>
<feature type="transmembrane region" description="Helical" evidence="3">
    <location>
        <begin position="228"/>
        <end position="250"/>
    </location>
</feature>
<dbReference type="EMBL" id="HBGW01008330">
    <property type="protein sequence ID" value="CAD9505092.1"/>
    <property type="molecule type" value="Transcribed_RNA"/>
</dbReference>
<feature type="transmembrane region" description="Helical" evidence="3">
    <location>
        <begin position="168"/>
        <end position="195"/>
    </location>
</feature>
<keyword evidence="3" id="KW-0472">Membrane</keyword>
<dbReference type="Gene3D" id="1.10.287.70">
    <property type="match status" value="1"/>
</dbReference>
<keyword evidence="3" id="KW-1133">Transmembrane helix</keyword>
<organism evidence="4">
    <name type="scientific">Zooxanthella nutricula</name>
    <dbReference type="NCBI Taxonomy" id="1333877"/>
    <lineage>
        <taxon>Eukaryota</taxon>
        <taxon>Sar</taxon>
        <taxon>Alveolata</taxon>
        <taxon>Dinophyceae</taxon>
        <taxon>Peridiniales</taxon>
        <taxon>Peridiniales incertae sedis</taxon>
        <taxon>Zooxanthella</taxon>
    </lineage>
</organism>
<reference evidence="4" key="1">
    <citation type="submission" date="2021-01" db="EMBL/GenBank/DDBJ databases">
        <authorList>
            <person name="Corre E."/>
            <person name="Pelletier E."/>
            <person name="Niang G."/>
            <person name="Scheremetjew M."/>
            <person name="Finn R."/>
            <person name="Kale V."/>
            <person name="Holt S."/>
            <person name="Cochrane G."/>
            <person name="Meng A."/>
            <person name="Brown T."/>
            <person name="Cohen L."/>
        </authorList>
    </citation>
    <scope>NUCLEOTIDE SEQUENCE</scope>
    <source>
        <strain evidence="4">RCC3387</strain>
    </source>
</reference>
<feature type="coiled-coil region" evidence="1">
    <location>
        <begin position="285"/>
        <end position="312"/>
    </location>
</feature>
<gene>
    <name evidence="4" type="ORF">BRAN1462_LOCUS5384</name>
</gene>
<evidence type="ECO:0000256" key="1">
    <source>
        <dbReference type="SAM" id="Coils"/>
    </source>
</evidence>
<keyword evidence="3" id="KW-0812">Transmembrane</keyword>
<proteinExistence type="predicted"/>
<feature type="transmembrane region" description="Helical" evidence="3">
    <location>
        <begin position="65"/>
        <end position="91"/>
    </location>
</feature>
<feature type="transmembrane region" description="Helical" evidence="3">
    <location>
        <begin position="18"/>
        <end position="37"/>
    </location>
</feature>
<feature type="transmembrane region" description="Helical" evidence="3">
    <location>
        <begin position="134"/>
        <end position="156"/>
    </location>
</feature>
<sequence>MADLAPLPRRLYANGQTYVFWLLSYSAILLVVMGVSWRIQKWRHPHHPEPGVLTSISWPWHARGLVSLFLLLFGAVPVMTVLACCVLGPLLGTVEGWGPMLGIEYTLANAFGLSAPPSAKFPTSAGGKLFDMLLSMWVMVVSACAMGLTVNMVFMLRLMDQTSGTACAFFRYIMIYIPLLALLIAALSGGVLALFEGWPYADAFWFMAAQMSGCQLTKLTPQTVEGTVFQSIIGLAAVAFNVMFVALVGAHPLMTAFINKVEGREERDDDVPPPAKSPASLKDFITEKKDEMKRLNDEIDSIKADIARREKLMHTKMQEKLPVGNYTILVDGTSVTSGPGCSTDDVAELAEGTKVSVVEIQEFPEEHRLRGRIVQPAGWISLRDTYDGYTWAVYEDPELQ</sequence>
<evidence type="ECO:0000256" key="3">
    <source>
        <dbReference type="SAM" id="Phobius"/>
    </source>
</evidence>